<accession>A0ABC8TUM1</accession>
<keyword evidence="2" id="KW-1185">Reference proteome</keyword>
<proteinExistence type="predicted"/>
<gene>
    <name evidence="1" type="ORF">ILEXP_LOCUS42919</name>
</gene>
<evidence type="ECO:0000313" key="1">
    <source>
        <dbReference type="EMBL" id="CAK9173178.1"/>
    </source>
</evidence>
<dbReference type="Proteomes" id="UP001642360">
    <property type="component" value="Unassembled WGS sequence"/>
</dbReference>
<sequence>MRVGGRVGPAAIPRDAQTITPEAIECVNDALASTEIEHKAETKKKAVPCKAAGQRWEDPTLAEWPESMLSALFRFLMIM</sequence>
<protein>
    <submittedName>
        <fullName evidence="1">Uncharacterized protein</fullName>
    </submittedName>
</protein>
<organism evidence="1 2">
    <name type="scientific">Ilex paraguariensis</name>
    <name type="common">yerba mate</name>
    <dbReference type="NCBI Taxonomy" id="185542"/>
    <lineage>
        <taxon>Eukaryota</taxon>
        <taxon>Viridiplantae</taxon>
        <taxon>Streptophyta</taxon>
        <taxon>Embryophyta</taxon>
        <taxon>Tracheophyta</taxon>
        <taxon>Spermatophyta</taxon>
        <taxon>Magnoliopsida</taxon>
        <taxon>eudicotyledons</taxon>
        <taxon>Gunneridae</taxon>
        <taxon>Pentapetalae</taxon>
        <taxon>asterids</taxon>
        <taxon>campanulids</taxon>
        <taxon>Aquifoliales</taxon>
        <taxon>Aquifoliaceae</taxon>
        <taxon>Ilex</taxon>
    </lineage>
</organism>
<name>A0ABC8TUM1_9AQUA</name>
<reference evidence="1 2" key="1">
    <citation type="submission" date="2024-02" db="EMBL/GenBank/DDBJ databases">
        <authorList>
            <person name="Vignale AGUSTIN F."/>
            <person name="Sosa J E."/>
            <person name="Modenutti C."/>
        </authorList>
    </citation>
    <scope>NUCLEOTIDE SEQUENCE [LARGE SCALE GENOMIC DNA]</scope>
</reference>
<evidence type="ECO:0000313" key="2">
    <source>
        <dbReference type="Proteomes" id="UP001642360"/>
    </source>
</evidence>
<dbReference type="EMBL" id="CAUOFW020006168">
    <property type="protein sequence ID" value="CAK9173178.1"/>
    <property type="molecule type" value="Genomic_DNA"/>
</dbReference>
<dbReference type="AlphaFoldDB" id="A0ABC8TUM1"/>
<comment type="caution">
    <text evidence="1">The sequence shown here is derived from an EMBL/GenBank/DDBJ whole genome shotgun (WGS) entry which is preliminary data.</text>
</comment>